<reference evidence="1 2" key="1">
    <citation type="journal article" date="2013" name="Curr. Biol.">
        <title>The Genome of the Foraminiferan Reticulomyxa filosa.</title>
        <authorList>
            <person name="Glockner G."/>
            <person name="Hulsmann N."/>
            <person name="Schleicher M."/>
            <person name="Noegel A.A."/>
            <person name="Eichinger L."/>
            <person name="Gallinger C."/>
            <person name="Pawlowski J."/>
            <person name="Sierra R."/>
            <person name="Euteneuer U."/>
            <person name="Pillet L."/>
            <person name="Moustafa A."/>
            <person name="Platzer M."/>
            <person name="Groth M."/>
            <person name="Szafranski K."/>
            <person name="Schliwa M."/>
        </authorList>
    </citation>
    <scope>NUCLEOTIDE SEQUENCE [LARGE SCALE GENOMIC DNA]</scope>
</reference>
<sequence length="130" mass="15517">MFEDDVVLWTSIYTSDEEIELQQSLNNMKNKKYPKMELNLNGNDIEEADHVKYLGLIIDSQMTYQQHQLHLWQSIKEIGISDIPAPTKEFVQVYLCIIYYTQQSSDHHWIFVHSGMDQQNHIRKDWKESK</sequence>
<organism evidence="1 2">
    <name type="scientific">Reticulomyxa filosa</name>
    <dbReference type="NCBI Taxonomy" id="46433"/>
    <lineage>
        <taxon>Eukaryota</taxon>
        <taxon>Sar</taxon>
        <taxon>Rhizaria</taxon>
        <taxon>Retaria</taxon>
        <taxon>Foraminifera</taxon>
        <taxon>Monothalamids</taxon>
        <taxon>Reticulomyxidae</taxon>
        <taxon>Reticulomyxa</taxon>
    </lineage>
</organism>
<evidence type="ECO:0000313" key="1">
    <source>
        <dbReference type="EMBL" id="ETN98356.1"/>
    </source>
</evidence>
<evidence type="ECO:0008006" key="3">
    <source>
        <dbReference type="Google" id="ProtNLM"/>
    </source>
</evidence>
<name>X6LB53_RETFI</name>
<accession>X6LB53</accession>
<evidence type="ECO:0000313" key="2">
    <source>
        <dbReference type="Proteomes" id="UP000023152"/>
    </source>
</evidence>
<keyword evidence="2" id="KW-1185">Reference proteome</keyword>
<comment type="caution">
    <text evidence="1">The sequence shown here is derived from an EMBL/GenBank/DDBJ whole genome shotgun (WGS) entry which is preliminary data.</text>
</comment>
<gene>
    <name evidence="1" type="ORF">RFI_39154</name>
</gene>
<protein>
    <recommendedName>
        <fullName evidence="3">Reverse transcriptase domain-containing protein</fullName>
    </recommendedName>
</protein>
<dbReference type="EMBL" id="ASPP01046920">
    <property type="protein sequence ID" value="ETN98356.1"/>
    <property type="molecule type" value="Genomic_DNA"/>
</dbReference>
<proteinExistence type="predicted"/>
<dbReference type="AlphaFoldDB" id="X6LB53"/>
<dbReference type="Proteomes" id="UP000023152">
    <property type="component" value="Unassembled WGS sequence"/>
</dbReference>